<dbReference type="Gramene" id="evm.model.03.961">
    <property type="protein sequence ID" value="cds.evm.model.03.961"/>
    <property type="gene ID" value="evm.TU.03.961"/>
</dbReference>
<evidence type="ECO:0000313" key="1">
    <source>
        <dbReference type="EnsemblPlants" id="cds.evm.model.03.961"/>
    </source>
</evidence>
<keyword evidence="2" id="KW-1185">Reference proteome</keyword>
<sequence>MDEILGVEPIAFSESEDEGVTMNVPDLASSDLFQAPLSPKSSLKAIQQQEEIRTEFAFFMQANQQCSAEISKDNSPQPPVLRSESMRKNLASSFVSKEQGKKVKIQLEDIEDEISYWSPSIVCYVLGANPPLSILDGFARRI</sequence>
<name>A0A803PB52_CANSA</name>
<evidence type="ECO:0000313" key="2">
    <source>
        <dbReference type="Proteomes" id="UP000596661"/>
    </source>
</evidence>
<protein>
    <submittedName>
        <fullName evidence="1">Uncharacterized protein</fullName>
    </submittedName>
</protein>
<reference evidence="1" key="2">
    <citation type="submission" date="2021-03" db="UniProtKB">
        <authorList>
            <consortium name="EnsemblPlants"/>
        </authorList>
    </citation>
    <scope>IDENTIFICATION</scope>
</reference>
<dbReference type="EMBL" id="UZAU01000274">
    <property type="status" value="NOT_ANNOTATED_CDS"/>
    <property type="molecule type" value="Genomic_DNA"/>
</dbReference>
<dbReference type="Proteomes" id="UP000596661">
    <property type="component" value="Chromosome 3"/>
</dbReference>
<dbReference type="AlphaFoldDB" id="A0A803PB52"/>
<organism evidence="1 2">
    <name type="scientific">Cannabis sativa</name>
    <name type="common">Hemp</name>
    <name type="synonym">Marijuana</name>
    <dbReference type="NCBI Taxonomy" id="3483"/>
    <lineage>
        <taxon>Eukaryota</taxon>
        <taxon>Viridiplantae</taxon>
        <taxon>Streptophyta</taxon>
        <taxon>Embryophyta</taxon>
        <taxon>Tracheophyta</taxon>
        <taxon>Spermatophyta</taxon>
        <taxon>Magnoliopsida</taxon>
        <taxon>eudicotyledons</taxon>
        <taxon>Gunneridae</taxon>
        <taxon>Pentapetalae</taxon>
        <taxon>rosids</taxon>
        <taxon>fabids</taxon>
        <taxon>Rosales</taxon>
        <taxon>Cannabaceae</taxon>
        <taxon>Cannabis</taxon>
    </lineage>
</organism>
<accession>A0A803PB52</accession>
<proteinExistence type="predicted"/>
<dbReference type="EnsemblPlants" id="evm.model.03.961">
    <property type="protein sequence ID" value="cds.evm.model.03.961"/>
    <property type="gene ID" value="evm.TU.03.961"/>
</dbReference>
<reference evidence="1" key="1">
    <citation type="submission" date="2018-11" db="EMBL/GenBank/DDBJ databases">
        <authorList>
            <person name="Grassa J C."/>
        </authorList>
    </citation>
    <scope>NUCLEOTIDE SEQUENCE [LARGE SCALE GENOMIC DNA]</scope>
</reference>